<keyword evidence="2" id="KW-0732">Signal</keyword>
<evidence type="ECO:0000256" key="1">
    <source>
        <dbReference type="SAM" id="Phobius"/>
    </source>
</evidence>
<sequence>MCILAAMIFCFVVKLVEGDFFSGIVVEPPSVWENQVTEKPDTEGFFDGFEPDLPGMFDTSSEQTSSPSTIDLSWVSLEEPLTTTTVPPLPKIEGGNEMEQQHESAEDYSAILVALLIVVSLILVVVVAQLLVLIKLLTRSPKKEASQDLEEGCKAGETSGGKAAAAVTAQAVMGS</sequence>
<reference evidence="3 4" key="1">
    <citation type="submission" date="2020-04" db="EMBL/GenBank/DDBJ databases">
        <title>Perkinsus chesapeaki whole genome sequence.</title>
        <authorList>
            <person name="Bogema D.R."/>
        </authorList>
    </citation>
    <scope>NUCLEOTIDE SEQUENCE [LARGE SCALE GENOMIC DNA]</scope>
    <source>
        <strain evidence="3">ATCC PRA-425</strain>
    </source>
</reference>
<keyword evidence="1" id="KW-0812">Transmembrane</keyword>
<name>A0A7J6MZT8_PERCH</name>
<keyword evidence="4" id="KW-1185">Reference proteome</keyword>
<evidence type="ECO:0000256" key="2">
    <source>
        <dbReference type="SAM" id="SignalP"/>
    </source>
</evidence>
<keyword evidence="1" id="KW-1133">Transmembrane helix</keyword>
<protein>
    <submittedName>
        <fullName evidence="3">Uncharacterized protein</fullName>
    </submittedName>
</protein>
<evidence type="ECO:0000313" key="4">
    <source>
        <dbReference type="Proteomes" id="UP000591131"/>
    </source>
</evidence>
<organism evidence="3 4">
    <name type="scientific">Perkinsus chesapeaki</name>
    <name type="common">Clam parasite</name>
    <name type="synonym">Perkinsus andrewsi</name>
    <dbReference type="NCBI Taxonomy" id="330153"/>
    <lineage>
        <taxon>Eukaryota</taxon>
        <taxon>Sar</taxon>
        <taxon>Alveolata</taxon>
        <taxon>Perkinsozoa</taxon>
        <taxon>Perkinsea</taxon>
        <taxon>Perkinsida</taxon>
        <taxon>Perkinsidae</taxon>
        <taxon>Perkinsus</taxon>
    </lineage>
</organism>
<accession>A0A7J6MZT8</accession>
<proteinExistence type="predicted"/>
<dbReference type="AlphaFoldDB" id="A0A7J6MZT8"/>
<gene>
    <name evidence="3" type="ORF">FOL47_003311</name>
</gene>
<evidence type="ECO:0000313" key="3">
    <source>
        <dbReference type="EMBL" id="KAF4677123.1"/>
    </source>
</evidence>
<feature type="transmembrane region" description="Helical" evidence="1">
    <location>
        <begin position="108"/>
        <end position="134"/>
    </location>
</feature>
<dbReference type="EMBL" id="JAAPAO010000020">
    <property type="protein sequence ID" value="KAF4677123.1"/>
    <property type="molecule type" value="Genomic_DNA"/>
</dbReference>
<feature type="chain" id="PRO_5029823339" evidence="2">
    <location>
        <begin position="19"/>
        <end position="175"/>
    </location>
</feature>
<dbReference type="Proteomes" id="UP000591131">
    <property type="component" value="Unassembled WGS sequence"/>
</dbReference>
<comment type="caution">
    <text evidence="3">The sequence shown here is derived from an EMBL/GenBank/DDBJ whole genome shotgun (WGS) entry which is preliminary data.</text>
</comment>
<keyword evidence="1" id="KW-0472">Membrane</keyword>
<feature type="signal peptide" evidence="2">
    <location>
        <begin position="1"/>
        <end position="18"/>
    </location>
</feature>